<feature type="transmembrane region" description="Helical" evidence="11">
    <location>
        <begin position="48"/>
        <end position="71"/>
    </location>
</feature>
<dbReference type="GO" id="GO:0016887">
    <property type="term" value="F:ATP hydrolysis activity"/>
    <property type="evidence" value="ECO:0007669"/>
    <property type="project" value="InterPro"/>
</dbReference>
<dbReference type="Proteomes" id="UP000248148">
    <property type="component" value="Unassembled WGS sequence"/>
</dbReference>
<dbReference type="InterPro" id="IPR011527">
    <property type="entry name" value="ABC1_TM_dom"/>
</dbReference>
<name>A0A318TC93_9BRAD</name>
<evidence type="ECO:0000256" key="9">
    <source>
        <dbReference type="ARBA" id="ARBA00024722"/>
    </source>
</evidence>
<comment type="subcellular location">
    <subcellularLocation>
        <location evidence="1">Cell membrane</location>
        <topology evidence="1">Multi-pass membrane protein</topology>
    </subcellularLocation>
</comment>
<feature type="domain" description="ABC transporter" evidence="12">
    <location>
        <begin position="360"/>
        <end position="593"/>
    </location>
</feature>
<evidence type="ECO:0000313" key="15">
    <source>
        <dbReference type="Proteomes" id="UP000248148"/>
    </source>
</evidence>
<dbReference type="SMART" id="SM00382">
    <property type="entry name" value="AAA"/>
    <property type="match status" value="1"/>
</dbReference>
<evidence type="ECO:0000259" key="12">
    <source>
        <dbReference type="PROSITE" id="PS50893"/>
    </source>
</evidence>
<feature type="region of interest" description="Disordered" evidence="10">
    <location>
        <begin position="1"/>
        <end position="28"/>
    </location>
</feature>
<dbReference type="OrthoDB" id="9804259at2"/>
<protein>
    <submittedName>
        <fullName evidence="14">ATP-binding cassette subfamily B protein</fullName>
    </submittedName>
</protein>
<dbReference type="GO" id="GO:0140359">
    <property type="term" value="F:ABC-type transporter activity"/>
    <property type="evidence" value="ECO:0007669"/>
    <property type="project" value="InterPro"/>
</dbReference>
<evidence type="ECO:0000256" key="11">
    <source>
        <dbReference type="SAM" id="Phobius"/>
    </source>
</evidence>
<evidence type="ECO:0000256" key="10">
    <source>
        <dbReference type="SAM" id="MobiDB-lite"/>
    </source>
</evidence>
<evidence type="ECO:0000256" key="7">
    <source>
        <dbReference type="ARBA" id="ARBA00022989"/>
    </source>
</evidence>
<dbReference type="InterPro" id="IPR017871">
    <property type="entry name" value="ABC_transporter-like_CS"/>
</dbReference>
<dbReference type="Pfam" id="PF00005">
    <property type="entry name" value="ABC_tran"/>
    <property type="match status" value="1"/>
</dbReference>
<sequence length="607" mass="64641">MSNTSSSAPSENSAATSDGNGTGRSGSPDQSRALSFLIAEMRPHRTGVVVSILMALLGGVLSFAPQVGLWLTLSAGSADLGHLGLIAGAVLLAIVLGRAASAVSSGVAHQVAFRIQARLRTAILKALGRTEMGFLGRKHSGDLRKVVLDDVDKLEDGVAHLPPELTAAICAPLVAIACLLVLDWRLALAALGPPLLGAYLFVRFMQRGDGAARAYYEIVGQIGAATADAVRAVPTMKVFRQEGAALTQIDRLYERYIVHARSWIRDLAMPMSVANAVMSSAAPVTGVVGIVLLAFGSADWTTVLIAVAFALGIDDLFASASNLSFRIEQIAEAYAQIQTLLDAPPQPVPDRPARPKRCSISFDNVSFRYAERLAIDRLSFIIPAGEVAAVVGPSGAGKSTLVRLLGRFFDVADGSIAIDGIDIRQIEAATLADTVSFVLQDVFLFQGTIAENIALGRPDAPRQAIEQAARRARADGFIARLPQGYDTMLDDRGAGLSGGERQRLSIARALLRDTPVLVLDEATSYADPDNEELIQQALDEAVRGRTVLVIAHRLKTVCNADRILVLDHGRLIEQGRHHDLVAANGLYARLWRRQSERAAPALPETVA</sequence>
<keyword evidence="4 11" id="KW-0812">Transmembrane</keyword>
<keyword evidence="6 14" id="KW-0067">ATP-binding</keyword>
<feature type="transmembrane region" description="Helical" evidence="11">
    <location>
        <begin position="83"/>
        <end position="108"/>
    </location>
</feature>
<keyword evidence="5" id="KW-0547">Nucleotide-binding</keyword>
<comment type="function">
    <text evidence="9">Involved in beta-(1--&gt;2)glucan export. Transmembrane domains (TMD) form a pore in the inner membrane and the ATP-binding domain (NBD) is responsible for energy generation.</text>
</comment>
<dbReference type="GO" id="GO:0005886">
    <property type="term" value="C:plasma membrane"/>
    <property type="evidence" value="ECO:0007669"/>
    <property type="project" value="UniProtKB-SubCell"/>
</dbReference>
<evidence type="ECO:0000256" key="4">
    <source>
        <dbReference type="ARBA" id="ARBA00022692"/>
    </source>
</evidence>
<dbReference type="FunFam" id="3.40.50.300:FF:000287">
    <property type="entry name" value="Multidrug ABC transporter ATP-binding protein"/>
    <property type="match status" value="1"/>
</dbReference>
<dbReference type="InterPro" id="IPR036640">
    <property type="entry name" value="ABC1_TM_sf"/>
</dbReference>
<dbReference type="Pfam" id="PF00664">
    <property type="entry name" value="ABC_membrane"/>
    <property type="match status" value="1"/>
</dbReference>
<evidence type="ECO:0000256" key="8">
    <source>
        <dbReference type="ARBA" id="ARBA00023136"/>
    </source>
</evidence>
<keyword evidence="3" id="KW-0813">Transport</keyword>
<keyword evidence="7 11" id="KW-1133">Transmembrane helix</keyword>
<gene>
    <name evidence="14" type="ORF">BJ122_11310</name>
</gene>
<dbReference type="GO" id="GO:0005524">
    <property type="term" value="F:ATP binding"/>
    <property type="evidence" value="ECO:0007669"/>
    <property type="project" value="UniProtKB-KW"/>
</dbReference>
<dbReference type="Gene3D" id="3.40.50.300">
    <property type="entry name" value="P-loop containing nucleotide triphosphate hydrolases"/>
    <property type="match status" value="1"/>
</dbReference>
<dbReference type="InterPro" id="IPR027417">
    <property type="entry name" value="P-loop_NTPase"/>
</dbReference>
<dbReference type="InterPro" id="IPR003593">
    <property type="entry name" value="AAA+_ATPase"/>
</dbReference>
<evidence type="ECO:0000256" key="6">
    <source>
        <dbReference type="ARBA" id="ARBA00022840"/>
    </source>
</evidence>
<keyword evidence="15" id="KW-1185">Reference proteome</keyword>
<dbReference type="SUPFAM" id="SSF90123">
    <property type="entry name" value="ABC transporter transmembrane region"/>
    <property type="match status" value="1"/>
</dbReference>
<accession>A0A318TC93</accession>
<reference evidence="14 15" key="1">
    <citation type="submission" date="2018-06" db="EMBL/GenBank/DDBJ databases">
        <title>Genomic Encyclopedia of Archaeal and Bacterial Type Strains, Phase II (KMG-II): from individual species to whole genera.</title>
        <authorList>
            <person name="Goeker M."/>
        </authorList>
    </citation>
    <scope>NUCLEOTIDE SEQUENCE [LARGE SCALE GENOMIC DNA]</scope>
    <source>
        <strain evidence="14 15">JCM 11668</strain>
    </source>
</reference>
<evidence type="ECO:0000256" key="2">
    <source>
        <dbReference type="ARBA" id="ARBA00005417"/>
    </source>
</evidence>
<evidence type="ECO:0000256" key="1">
    <source>
        <dbReference type="ARBA" id="ARBA00004651"/>
    </source>
</evidence>
<dbReference type="EMBL" id="QJTI01000013">
    <property type="protein sequence ID" value="PYF02226.1"/>
    <property type="molecule type" value="Genomic_DNA"/>
</dbReference>
<keyword evidence="8 11" id="KW-0472">Membrane</keyword>
<evidence type="ECO:0000256" key="5">
    <source>
        <dbReference type="ARBA" id="ARBA00022741"/>
    </source>
</evidence>
<feature type="domain" description="ABC transmembrane type-1" evidence="13">
    <location>
        <begin position="49"/>
        <end position="332"/>
    </location>
</feature>
<evidence type="ECO:0000313" key="14">
    <source>
        <dbReference type="EMBL" id="PYF02226.1"/>
    </source>
</evidence>
<dbReference type="PROSITE" id="PS50929">
    <property type="entry name" value="ABC_TM1F"/>
    <property type="match status" value="1"/>
</dbReference>
<dbReference type="Gene3D" id="1.20.1560.10">
    <property type="entry name" value="ABC transporter type 1, transmembrane domain"/>
    <property type="match status" value="1"/>
</dbReference>
<organism evidence="14 15">
    <name type="scientific">Rhodopseudomonas faecalis</name>
    <dbReference type="NCBI Taxonomy" id="99655"/>
    <lineage>
        <taxon>Bacteria</taxon>
        <taxon>Pseudomonadati</taxon>
        <taxon>Pseudomonadota</taxon>
        <taxon>Alphaproteobacteria</taxon>
        <taxon>Hyphomicrobiales</taxon>
        <taxon>Nitrobacteraceae</taxon>
        <taxon>Rhodopseudomonas</taxon>
    </lineage>
</organism>
<evidence type="ECO:0000256" key="3">
    <source>
        <dbReference type="ARBA" id="ARBA00022448"/>
    </source>
</evidence>
<evidence type="ECO:0000259" key="13">
    <source>
        <dbReference type="PROSITE" id="PS50929"/>
    </source>
</evidence>
<feature type="compositionally biased region" description="Low complexity" evidence="10">
    <location>
        <begin position="1"/>
        <end position="17"/>
    </location>
</feature>
<feature type="transmembrane region" description="Helical" evidence="11">
    <location>
        <begin position="273"/>
        <end position="294"/>
    </location>
</feature>
<dbReference type="PANTHER" id="PTHR24221:SF654">
    <property type="entry name" value="ATP-BINDING CASSETTE SUB-FAMILY B MEMBER 6"/>
    <property type="match status" value="1"/>
</dbReference>
<dbReference type="InterPro" id="IPR039421">
    <property type="entry name" value="Type_1_exporter"/>
</dbReference>
<dbReference type="AlphaFoldDB" id="A0A318TC93"/>
<dbReference type="PROSITE" id="PS00211">
    <property type="entry name" value="ABC_TRANSPORTER_1"/>
    <property type="match status" value="1"/>
</dbReference>
<dbReference type="CDD" id="cd07346">
    <property type="entry name" value="ABC_6TM_exporters"/>
    <property type="match status" value="1"/>
</dbReference>
<comment type="similarity">
    <text evidence="2">Belongs to the ABC transporter superfamily.</text>
</comment>
<dbReference type="SUPFAM" id="SSF52540">
    <property type="entry name" value="P-loop containing nucleoside triphosphate hydrolases"/>
    <property type="match status" value="1"/>
</dbReference>
<dbReference type="PANTHER" id="PTHR24221">
    <property type="entry name" value="ATP-BINDING CASSETTE SUB-FAMILY B"/>
    <property type="match status" value="1"/>
</dbReference>
<dbReference type="InterPro" id="IPR003439">
    <property type="entry name" value="ABC_transporter-like_ATP-bd"/>
</dbReference>
<proteinExistence type="inferred from homology"/>
<dbReference type="PROSITE" id="PS50893">
    <property type="entry name" value="ABC_TRANSPORTER_2"/>
    <property type="match status" value="1"/>
</dbReference>
<comment type="caution">
    <text evidence="14">The sequence shown here is derived from an EMBL/GenBank/DDBJ whole genome shotgun (WGS) entry which is preliminary data.</text>
</comment>